<gene>
    <name evidence="2" type="ORF">LCGC14_2425010</name>
</gene>
<evidence type="ECO:0000256" key="1">
    <source>
        <dbReference type="SAM" id="Phobius"/>
    </source>
</evidence>
<sequence>MIIPTSQALGYSPGVKVRDIFTWEITEATDPEIIGLTMKIEITEIENTTTSWRIKYYLKDWHDYDYDGWIYSQTISKGGHLRIWLFCLLPVQEYLQIFVGTWGLGKSYALGNMFELTNTQQQYTYDIHTGVLLSYSSTGLDGFTYVLQGQSGSIPGYNLTMIIGLLGASIVVIGIQIKKKTRSLCQNKHKLL</sequence>
<accession>A0A0F9BNK6</accession>
<keyword evidence="1" id="KW-0472">Membrane</keyword>
<feature type="transmembrane region" description="Helical" evidence="1">
    <location>
        <begin position="157"/>
        <end position="177"/>
    </location>
</feature>
<keyword evidence="1" id="KW-1133">Transmembrane helix</keyword>
<protein>
    <submittedName>
        <fullName evidence="2">Uncharacterized protein</fullName>
    </submittedName>
</protein>
<evidence type="ECO:0000313" key="2">
    <source>
        <dbReference type="EMBL" id="KKL23474.1"/>
    </source>
</evidence>
<name>A0A0F9BNK6_9ZZZZ</name>
<reference evidence="2" key="1">
    <citation type="journal article" date="2015" name="Nature">
        <title>Complex archaea that bridge the gap between prokaryotes and eukaryotes.</title>
        <authorList>
            <person name="Spang A."/>
            <person name="Saw J.H."/>
            <person name="Jorgensen S.L."/>
            <person name="Zaremba-Niedzwiedzka K."/>
            <person name="Martijn J."/>
            <person name="Lind A.E."/>
            <person name="van Eijk R."/>
            <person name="Schleper C."/>
            <person name="Guy L."/>
            <person name="Ettema T.J."/>
        </authorList>
    </citation>
    <scope>NUCLEOTIDE SEQUENCE</scope>
</reference>
<feature type="transmembrane region" description="Helical" evidence="1">
    <location>
        <begin position="83"/>
        <end position="104"/>
    </location>
</feature>
<organism evidence="2">
    <name type="scientific">marine sediment metagenome</name>
    <dbReference type="NCBI Taxonomy" id="412755"/>
    <lineage>
        <taxon>unclassified sequences</taxon>
        <taxon>metagenomes</taxon>
        <taxon>ecological metagenomes</taxon>
    </lineage>
</organism>
<keyword evidence="1" id="KW-0812">Transmembrane</keyword>
<comment type="caution">
    <text evidence="2">The sequence shown here is derived from an EMBL/GenBank/DDBJ whole genome shotgun (WGS) entry which is preliminary data.</text>
</comment>
<dbReference type="EMBL" id="LAZR01036961">
    <property type="protein sequence ID" value="KKL23474.1"/>
    <property type="molecule type" value="Genomic_DNA"/>
</dbReference>
<proteinExistence type="predicted"/>
<dbReference type="AlphaFoldDB" id="A0A0F9BNK6"/>